<dbReference type="GO" id="GO:0030145">
    <property type="term" value="F:manganese ion binding"/>
    <property type="evidence" value="ECO:0007669"/>
    <property type="project" value="UniProtKB-UniRule"/>
</dbReference>
<evidence type="ECO:0000256" key="6">
    <source>
        <dbReference type="ARBA" id="ARBA00022692"/>
    </source>
</evidence>
<dbReference type="InterPro" id="IPR004139">
    <property type="entry name" value="Glyco_trans_13"/>
</dbReference>
<dbReference type="InterPro" id="IPR029044">
    <property type="entry name" value="Nucleotide-diphossugar_trans"/>
</dbReference>
<keyword evidence="7 17" id="KW-0479">Metal-binding</keyword>
<proteinExistence type="inferred from homology"/>
<dbReference type="Pfam" id="PF03071">
    <property type="entry name" value="GNT-I"/>
    <property type="match status" value="1"/>
</dbReference>
<keyword evidence="4 17" id="KW-0328">Glycosyltransferase</keyword>
<name>A0A914DP34_9BILA</name>
<keyword evidence="9" id="KW-1133">Transmembrane helix</keyword>
<protein>
    <recommendedName>
        <fullName evidence="14 17">Alpha-1,3-mannosyl-glycoprotein 2-beta-N-acetylglucosaminyltransferase</fullName>
        <shortName evidence="17">GNT-I</shortName>
        <shortName evidence="17">GlcNAc-T I</shortName>
        <ecNumber evidence="14 17">2.4.1.101</ecNumber>
    </recommendedName>
    <alternativeName>
        <fullName evidence="15 17">N-glycosyl-oligosaccharide-glycoprotein N-acetylglucosaminyltransferase I</fullName>
    </alternativeName>
</protein>
<dbReference type="GO" id="GO:0003827">
    <property type="term" value="F:alpha-1,3-mannosylglycoprotein 2-beta-N-acetylglucosaminyltransferase activity"/>
    <property type="evidence" value="ECO:0007669"/>
    <property type="project" value="UniProtKB-UniRule"/>
</dbReference>
<comment type="similarity">
    <text evidence="3 17">Belongs to the glycosyltransferase 13 family.</text>
</comment>
<dbReference type="AlphaFoldDB" id="A0A914DP34"/>
<dbReference type="Proteomes" id="UP000887540">
    <property type="component" value="Unplaced"/>
</dbReference>
<dbReference type="FunFam" id="3.90.550.10:FF:000055">
    <property type="entry name" value="Alpha-1,3-mannosyl-glycoprotein 2-beta-N-acetylglucosaminyltransferase"/>
    <property type="match status" value="1"/>
</dbReference>
<reference evidence="20" key="1">
    <citation type="submission" date="2022-11" db="UniProtKB">
        <authorList>
            <consortium name="WormBaseParasite"/>
        </authorList>
    </citation>
    <scope>IDENTIFICATION</scope>
</reference>
<evidence type="ECO:0000256" key="2">
    <source>
        <dbReference type="ARBA" id="ARBA00004922"/>
    </source>
</evidence>
<accession>A0A914DP34</accession>
<comment type="catalytic activity">
    <reaction evidence="16 17">
        <text>N(4)-(alpha-D-Man-(1-&gt;3)-[alpha-D-Man-(1-&gt;3)-[alpha-D-Man-(1-&gt;6)]-alpha-D-Man-(1-&gt;6)]-beta-D-Man-(1-&gt;4)-beta-D-GlcNAc-(1-&gt;4)-beta-D-GlcNAc)-L-asparaginyl-[protein] (N-glucan mannose isomer 5A1,2) + UDP-N-acetyl-alpha-D-glucosamine = N(4)-{beta-D-GlcNAc-(1-&gt;2)-alpha-D-Man-(1-&gt;3)-[alpha-D-Man-(1-&gt;3)-[alpha-D-Man-(1-&gt;6)]-alpha-D-Man-(1-&gt;6)]-beta-D-Man-(1-&gt;4)-beta-D-GlcNAc-(1-&gt;4)-beta-D-GlcNAc}-L-asparaginyl-[protein] + UDP + H(+)</text>
        <dbReference type="Rhea" id="RHEA:11456"/>
        <dbReference type="Rhea" id="RHEA-COMP:14367"/>
        <dbReference type="Rhea" id="RHEA-COMP:14368"/>
        <dbReference type="ChEBI" id="CHEBI:15378"/>
        <dbReference type="ChEBI" id="CHEBI:57705"/>
        <dbReference type="ChEBI" id="CHEBI:58223"/>
        <dbReference type="ChEBI" id="CHEBI:59087"/>
        <dbReference type="ChEBI" id="CHEBI:60625"/>
        <dbReference type="EC" id="2.4.1.101"/>
    </reaction>
</comment>
<evidence type="ECO:0000256" key="16">
    <source>
        <dbReference type="ARBA" id="ARBA00049421"/>
    </source>
</evidence>
<dbReference type="PANTHER" id="PTHR10468:SF0">
    <property type="entry name" value="ALPHA-1,3-MANNOSYL-GLYCOPROTEIN 2-BETA-N-ACETYLGLUCOSAMINYLTRANSFERASE"/>
    <property type="match status" value="1"/>
</dbReference>
<keyword evidence="5" id="KW-0808">Transferase</keyword>
<feature type="chain" id="PRO_5037286957" description="Alpha-1,3-mannosyl-glycoprotein 2-beta-N-acetylglucosaminyltransferase" evidence="18">
    <location>
        <begin position="22"/>
        <end position="447"/>
    </location>
</feature>
<dbReference type="SUPFAM" id="SSF53448">
    <property type="entry name" value="Nucleotide-diphospho-sugar transferases"/>
    <property type="match status" value="1"/>
</dbReference>
<evidence type="ECO:0000256" key="12">
    <source>
        <dbReference type="ARBA" id="ARBA00023211"/>
    </source>
</evidence>
<evidence type="ECO:0000256" key="1">
    <source>
        <dbReference type="ARBA" id="ARBA00004323"/>
    </source>
</evidence>
<evidence type="ECO:0000256" key="11">
    <source>
        <dbReference type="ARBA" id="ARBA00023136"/>
    </source>
</evidence>
<keyword evidence="19" id="KW-1185">Reference proteome</keyword>
<dbReference type="GO" id="GO:0006487">
    <property type="term" value="P:protein N-linked glycosylation"/>
    <property type="evidence" value="ECO:0007669"/>
    <property type="project" value="TreeGrafter"/>
</dbReference>
<comment type="subcellular location">
    <subcellularLocation>
        <location evidence="1 17">Golgi apparatus membrane</location>
        <topology evidence="1 17">Single-pass type II membrane protein</topology>
    </subcellularLocation>
</comment>
<keyword evidence="18" id="KW-0732">Signal</keyword>
<evidence type="ECO:0000256" key="9">
    <source>
        <dbReference type="ARBA" id="ARBA00022989"/>
    </source>
</evidence>
<keyword evidence="11" id="KW-0472">Membrane</keyword>
<keyword evidence="12 17" id="KW-0464">Manganese</keyword>
<dbReference type="Gene3D" id="3.90.550.10">
    <property type="entry name" value="Spore Coat Polysaccharide Biosynthesis Protein SpsA, Chain A"/>
    <property type="match status" value="1"/>
</dbReference>
<keyword evidence="6" id="KW-0812">Transmembrane</keyword>
<dbReference type="PANTHER" id="PTHR10468">
    <property type="entry name" value="PROTEIN O-LINKED-MANNOSE BETA-1,2-N-ACETYLGLUCOSAMINYLTRANSFERASE 1/ALPHA-1,3-MANNOSYL-GLYCOPROTEIN 2-BETA-N-ACETYLGLUCOSAMINYLTRANSFERASE"/>
    <property type="match status" value="1"/>
</dbReference>
<evidence type="ECO:0000256" key="8">
    <source>
        <dbReference type="ARBA" id="ARBA00022968"/>
    </source>
</evidence>
<evidence type="ECO:0000256" key="18">
    <source>
        <dbReference type="SAM" id="SignalP"/>
    </source>
</evidence>
<dbReference type="WBParaSite" id="ACRNAN_scaffold3426.g21789.t1">
    <property type="protein sequence ID" value="ACRNAN_scaffold3426.g21789.t1"/>
    <property type="gene ID" value="ACRNAN_scaffold3426.g21789"/>
</dbReference>
<dbReference type="EC" id="2.4.1.101" evidence="14 17"/>
<feature type="signal peptide" evidence="18">
    <location>
        <begin position="1"/>
        <end position="21"/>
    </location>
</feature>
<dbReference type="Gene3D" id="3.10.180.20">
    <property type="entry name" value="N-Acetylglucosaminyltransferase I, Domain 2"/>
    <property type="match status" value="1"/>
</dbReference>
<evidence type="ECO:0000256" key="5">
    <source>
        <dbReference type="ARBA" id="ARBA00022679"/>
    </source>
</evidence>
<evidence type="ECO:0000256" key="7">
    <source>
        <dbReference type="ARBA" id="ARBA00022723"/>
    </source>
</evidence>
<organism evidence="19 20">
    <name type="scientific">Acrobeloides nanus</name>
    <dbReference type="NCBI Taxonomy" id="290746"/>
    <lineage>
        <taxon>Eukaryota</taxon>
        <taxon>Metazoa</taxon>
        <taxon>Ecdysozoa</taxon>
        <taxon>Nematoda</taxon>
        <taxon>Chromadorea</taxon>
        <taxon>Rhabditida</taxon>
        <taxon>Tylenchina</taxon>
        <taxon>Cephalobomorpha</taxon>
        <taxon>Cephaloboidea</taxon>
        <taxon>Cephalobidae</taxon>
        <taxon>Acrobeloides</taxon>
    </lineage>
</organism>
<evidence type="ECO:0000256" key="15">
    <source>
        <dbReference type="ARBA" id="ARBA00041712"/>
    </source>
</evidence>
<comment type="pathway">
    <text evidence="2 17">Protein modification; protein glycosylation.</text>
</comment>
<evidence type="ECO:0000256" key="17">
    <source>
        <dbReference type="RuleBase" id="RU368119"/>
    </source>
</evidence>
<dbReference type="GO" id="GO:0000139">
    <property type="term" value="C:Golgi membrane"/>
    <property type="evidence" value="ECO:0007669"/>
    <property type="project" value="UniProtKB-SubCell"/>
</dbReference>
<evidence type="ECO:0000256" key="10">
    <source>
        <dbReference type="ARBA" id="ARBA00023034"/>
    </source>
</evidence>
<evidence type="ECO:0000256" key="3">
    <source>
        <dbReference type="ARBA" id="ARBA00006492"/>
    </source>
</evidence>
<keyword evidence="8 17" id="KW-0735">Signal-anchor</keyword>
<evidence type="ECO:0000256" key="13">
    <source>
        <dbReference type="ARBA" id="ARBA00037706"/>
    </source>
</evidence>
<evidence type="ECO:0000313" key="19">
    <source>
        <dbReference type="Proteomes" id="UP000887540"/>
    </source>
</evidence>
<comment type="cofactor">
    <cofactor evidence="17">
        <name>Mn(2+)</name>
        <dbReference type="ChEBI" id="CHEBI:29035"/>
    </cofactor>
    <text evidence="17">The cofactor is mostly bound to the substrate.</text>
</comment>
<comment type="function">
    <text evidence="13 17">Initiates complex N-linked carbohydrate formation. Essential for the conversion of high-mannose to hybrid and complex N-glycans.</text>
</comment>
<sequence>MILGLFTLVLILINSSPEIDGYSEQIDPLYKEVRRLEQIVDTEHDKIVEVDKKIENYIRAKRVRLERSHFSPEVHKNLTEVVQAWQEPIVTLVLVCNRVDAIRNHLLKLLKYRPSSEQFPIVVSQDCDNEDVANEVRKYEPYVKYIKHISGEKANLNIPANNQRYTAYYRIARHYKLALTHVFETLHYNSVIITEDDLDVSPDFFDYFRGTRWLLEKDPTLYCVSAWNDNGKPSLIDKNAHDLLYRSDFFPGLGWMLTSKLWEEMGPIWPEGFWDDWIRDPARRKNRSCIRPEISRTAMTLYGKKGASKGLFFNNHLIKIITNDVPVNFTKLNLNYLLKDQYDGPFLDKIYSIQQLTIDELIKETLKKRESSTSFRVQYSSMHEYTNIARRLNIMIDTKAGVPRTAYHGIVTCFINNVRIYVAPSSRDGWTGYDKNWEPPSDSIAKK</sequence>
<evidence type="ECO:0000256" key="14">
    <source>
        <dbReference type="ARBA" id="ARBA00038949"/>
    </source>
</evidence>
<evidence type="ECO:0000313" key="20">
    <source>
        <dbReference type="WBParaSite" id="ACRNAN_scaffold3426.g21789.t1"/>
    </source>
</evidence>
<dbReference type="InterPro" id="IPR052261">
    <property type="entry name" value="Glycosyltransferase_13"/>
</dbReference>
<evidence type="ECO:0000256" key="4">
    <source>
        <dbReference type="ARBA" id="ARBA00022676"/>
    </source>
</evidence>
<keyword evidence="10 17" id="KW-0333">Golgi apparatus</keyword>